<feature type="domain" description="Bromo" evidence="8">
    <location>
        <begin position="62"/>
        <end position="132"/>
    </location>
</feature>
<evidence type="ECO:0000259" key="8">
    <source>
        <dbReference type="PROSITE" id="PS50014"/>
    </source>
</evidence>
<dbReference type="CDD" id="cd22927">
    <property type="entry name" value="HFD_SPT7"/>
    <property type="match status" value="1"/>
</dbReference>
<dbReference type="GO" id="GO:0005198">
    <property type="term" value="F:structural molecule activity"/>
    <property type="evidence" value="ECO:0007669"/>
    <property type="project" value="TreeGrafter"/>
</dbReference>
<dbReference type="GO" id="GO:0005634">
    <property type="term" value="C:nucleus"/>
    <property type="evidence" value="ECO:0007669"/>
    <property type="project" value="UniProtKB-SubCell"/>
</dbReference>
<feature type="region of interest" description="Disordered" evidence="7">
    <location>
        <begin position="180"/>
        <end position="219"/>
    </location>
</feature>
<dbReference type="Gene3D" id="1.20.920.10">
    <property type="entry name" value="Bromodomain-like"/>
    <property type="match status" value="1"/>
</dbReference>
<feature type="compositionally biased region" description="Pro residues" evidence="7">
    <location>
        <begin position="682"/>
        <end position="694"/>
    </location>
</feature>
<feature type="region of interest" description="Disordered" evidence="7">
    <location>
        <begin position="343"/>
        <end position="372"/>
    </location>
</feature>
<dbReference type="Pfam" id="PF00439">
    <property type="entry name" value="Bromodomain"/>
    <property type="match status" value="1"/>
</dbReference>
<organism evidence="9 10">
    <name type="scientific">Fomitopsis schrenkii</name>
    <name type="common">Brown rot fungus</name>
    <dbReference type="NCBI Taxonomy" id="2126942"/>
    <lineage>
        <taxon>Eukaryota</taxon>
        <taxon>Fungi</taxon>
        <taxon>Dikarya</taxon>
        <taxon>Basidiomycota</taxon>
        <taxon>Agaricomycotina</taxon>
        <taxon>Agaricomycetes</taxon>
        <taxon>Polyporales</taxon>
        <taxon>Fomitopsis</taxon>
    </lineage>
</organism>
<dbReference type="FunCoup" id="S8FMJ3">
    <property type="interactions" value="17"/>
</dbReference>
<keyword evidence="5" id="KW-0539">Nucleus</keyword>
<dbReference type="InParanoid" id="S8FMJ3"/>
<evidence type="ECO:0000256" key="2">
    <source>
        <dbReference type="ARBA" id="ARBA00023015"/>
    </source>
</evidence>
<dbReference type="InterPro" id="IPR036427">
    <property type="entry name" value="Bromodomain-like_sf"/>
</dbReference>
<dbReference type="EMBL" id="KE504135">
    <property type="protein sequence ID" value="EPT02541.1"/>
    <property type="molecule type" value="Genomic_DNA"/>
</dbReference>
<feature type="region of interest" description="Disordered" evidence="7">
    <location>
        <begin position="727"/>
        <end position="802"/>
    </location>
</feature>
<dbReference type="SUPFAM" id="SSF47370">
    <property type="entry name" value="Bromodomain"/>
    <property type="match status" value="1"/>
</dbReference>
<evidence type="ECO:0000256" key="7">
    <source>
        <dbReference type="SAM" id="MobiDB-lite"/>
    </source>
</evidence>
<dbReference type="Gene3D" id="1.10.20.10">
    <property type="entry name" value="Histone, subunit A"/>
    <property type="match status" value="1"/>
</dbReference>
<dbReference type="PANTHER" id="PTHR47343">
    <property type="entry name" value="TRANSCRIPTIONAL ACTIVATOR SPT7"/>
    <property type="match status" value="1"/>
</dbReference>
<feature type="compositionally biased region" description="Low complexity" evidence="7">
    <location>
        <begin position="672"/>
        <end position="681"/>
    </location>
</feature>
<dbReference type="InterPro" id="IPR018359">
    <property type="entry name" value="Bromodomain_CS"/>
</dbReference>
<proteinExistence type="predicted"/>
<dbReference type="GO" id="GO:0006325">
    <property type="term" value="P:chromatin organization"/>
    <property type="evidence" value="ECO:0007669"/>
    <property type="project" value="UniProtKB-ARBA"/>
</dbReference>
<dbReference type="GO" id="GO:0000124">
    <property type="term" value="C:SAGA complex"/>
    <property type="evidence" value="ECO:0007669"/>
    <property type="project" value="InterPro"/>
</dbReference>
<feature type="compositionally biased region" description="Low complexity" evidence="7">
    <location>
        <begin position="792"/>
        <end position="802"/>
    </location>
</feature>
<feature type="compositionally biased region" description="Low complexity" evidence="7">
    <location>
        <begin position="739"/>
        <end position="750"/>
    </location>
</feature>
<dbReference type="PANTHER" id="PTHR47343:SF1">
    <property type="entry name" value="TRANSCRIPTIONAL ACTIVATOR SPT7"/>
    <property type="match status" value="1"/>
</dbReference>
<protein>
    <recommendedName>
        <fullName evidence="8">Bromo domain-containing protein</fullName>
    </recommendedName>
</protein>
<dbReference type="InterPro" id="IPR009072">
    <property type="entry name" value="Histone-fold"/>
</dbReference>
<dbReference type="eggNOG" id="KOG1472">
    <property type="taxonomic scope" value="Eukaryota"/>
</dbReference>
<comment type="subcellular location">
    <subcellularLocation>
        <location evidence="1">Nucleus</location>
    </subcellularLocation>
</comment>
<evidence type="ECO:0000256" key="4">
    <source>
        <dbReference type="ARBA" id="ARBA00023163"/>
    </source>
</evidence>
<dbReference type="GO" id="GO:0046982">
    <property type="term" value="F:protein heterodimerization activity"/>
    <property type="evidence" value="ECO:0007669"/>
    <property type="project" value="InterPro"/>
</dbReference>
<feature type="region of interest" description="Disordered" evidence="7">
    <location>
        <begin position="401"/>
        <end position="438"/>
    </location>
</feature>
<feature type="compositionally biased region" description="Pro residues" evidence="7">
    <location>
        <begin position="632"/>
        <end position="645"/>
    </location>
</feature>
<dbReference type="GO" id="GO:0046695">
    <property type="term" value="C:SLIK (SAGA-like) complex"/>
    <property type="evidence" value="ECO:0007669"/>
    <property type="project" value="InterPro"/>
</dbReference>
<dbReference type="InterPro" id="IPR001487">
    <property type="entry name" value="Bromodomain"/>
</dbReference>
<evidence type="ECO:0000313" key="10">
    <source>
        <dbReference type="Proteomes" id="UP000015241"/>
    </source>
</evidence>
<accession>S8FMJ3</accession>
<dbReference type="GO" id="GO:0006357">
    <property type="term" value="P:regulation of transcription by RNA polymerase II"/>
    <property type="evidence" value="ECO:0007669"/>
    <property type="project" value="TreeGrafter"/>
</dbReference>
<name>S8FMJ3_FOMSC</name>
<keyword evidence="2" id="KW-0805">Transcription regulation</keyword>
<dbReference type="AlphaFoldDB" id="S8FMJ3"/>
<evidence type="ECO:0000256" key="1">
    <source>
        <dbReference type="ARBA" id="ARBA00004123"/>
    </source>
</evidence>
<sequence length="802" mass="86991">MNNLLRTLTESQVKTAQQHTDLKLLLSAVKETRKQSQDATKLADAFYDSLEGLLHDLRTVTMDNRDAEAFLKPVSKSDVPDYYEVISNPMDLQTMLKKAKQKQYKSKRDFKDDLELIWSNCKTYNAQPDHPLRACAGRLKVKAEKLLKNITDYKERADPVIPDISAIPVAPRTNGITLNGHARLRPLSPVKSPSPGKAIPIVQPSSKRPRRDGSFADSPAIVRSAEGMATFLQLDRELDRWMNAPHPANGGADSVQHLEHRLMRYVSVSDDESDFGSASLHTIDGGIGEKRKLNGFTDDRPRKRARTHTPVDKDPVELWWDAMQSDDLLANGLPTLAYRSSEDVAGVAPPKPITDPPREGGRKRKKKTTPRTNTLLHHMNNNIRTLRRVRTTHAKFAALSQSTEEGGGGGGGGAPPVVPAEPVPDEEEGVLDERPWRPIGSGIEVGEEHANDCLHWMGSKVLEHAGFQGASKGAMDVLAGVASEYLLNVGRTIRFLCDKYAKKMTPEEIILHTLFESGTTRIYELDRYIKDDVIRYGGRLAELEKKLANAYRDATTEEAWDDDALFQNADDEEEDGQFVMGNFADSFGEDFLGLRELGIAAEFGLQSLTIPKKLLKGKKQGQAEGPSAAKPTEPPPPFPPPPPFVPLDSKAVDNQIGLLRAFYHERLSTVSAQPPGAAAPPSSMPPGYPQPIPVSPDADTLAVLSDDVPSPVHTKIGPLGQIVKNAPSAAASKKKKAKAPAAPMGMGPAPSEGGEMLPDFAASASTPGLESPRKGQPSGGSTAKKKPGNGPAALPAAIMANA</sequence>
<feature type="region of interest" description="Disordered" evidence="7">
    <location>
        <begin position="672"/>
        <end position="695"/>
    </location>
</feature>
<evidence type="ECO:0000256" key="3">
    <source>
        <dbReference type="ARBA" id="ARBA00023117"/>
    </source>
</evidence>
<evidence type="ECO:0000256" key="5">
    <source>
        <dbReference type="ARBA" id="ARBA00023242"/>
    </source>
</evidence>
<reference evidence="9 10" key="1">
    <citation type="journal article" date="2012" name="Science">
        <title>The Paleozoic origin of enzymatic lignin decomposition reconstructed from 31 fungal genomes.</title>
        <authorList>
            <person name="Floudas D."/>
            <person name="Binder M."/>
            <person name="Riley R."/>
            <person name="Barry K."/>
            <person name="Blanchette R.A."/>
            <person name="Henrissat B."/>
            <person name="Martinez A.T."/>
            <person name="Otillar R."/>
            <person name="Spatafora J.W."/>
            <person name="Yadav J.S."/>
            <person name="Aerts A."/>
            <person name="Benoit I."/>
            <person name="Boyd A."/>
            <person name="Carlson A."/>
            <person name="Copeland A."/>
            <person name="Coutinho P.M."/>
            <person name="de Vries R.P."/>
            <person name="Ferreira P."/>
            <person name="Findley K."/>
            <person name="Foster B."/>
            <person name="Gaskell J."/>
            <person name="Glotzer D."/>
            <person name="Gorecki P."/>
            <person name="Heitman J."/>
            <person name="Hesse C."/>
            <person name="Hori C."/>
            <person name="Igarashi K."/>
            <person name="Jurgens J.A."/>
            <person name="Kallen N."/>
            <person name="Kersten P."/>
            <person name="Kohler A."/>
            <person name="Kuees U."/>
            <person name="Kumar T.K.A."/>
            <person name="Kuo A."/>
            <person name="LaButti K."/>
            <person name="Larrondo L.F."/>
            <person name="Lindquist E."/>
            <person name="Ling A."/>
            <person name="Lombard V."/>
            <person name="Lucas S."/>
            <person name="Lundell T."/>
            <person name="Martin R."/>
            <person name="McLaughlin D.J."/>
            <person name="Morgenstern I."/>
            <person name="Morin E."/>
            <person name="Murat C."/>
            <person name="Nagy L.G."/>
            <person name="Nolan M."/>
            <person name="Ohm R.A."/>
            <person name="Patyshakuliyeva A."/>
            <person name="Rokas A."/>
            <person name="Ruiz-Duenas F.J."/>
            <person name="Sabat G."/>
            <person name="Salamov A."/>
            <person name="Samejima M."/>
            <person name="Schmutz J."/>
            <person name="Slot J.C."/>
            <person name="St John F."/>
            <person name="Stenlid J."/>
            <person name="Sun H."/>
            <person name="Sun S."/>
            <person name="Syed K."/>
            <person name="Tsang A."/>
            <person name="Wiebenga A."/>
            <person name="Young D."/>
            <person name="Pisabarro A."/>
            <person name="Eastwood D.C."/>
            <person name="Martin F."/>
            <person name="Cullen D."/>
            <person name="Grigoriev I.V."/>
            <person name="Hibbett D.S."/>
        </authorList>
    </citation>
    <scope>NUCLEOTIDE SEQUENCE</scope>
    <source>
        <strain evidence="10">FP-58527</strain>
    </source>
</reference>
<feature type="region of interest" description="Disordered" evidence="7">
    <location>
        <begin position="616"/>
        <end position="648"/>
    </location>
</feature>
<dbReference type="PROSITE" id="PS50014">
    <property type="entry name" value="BROMODOMAIN_2"/>
    <property type="match status" value="1"/>
</dbReference>
<keyword evidence="3 6" id="KW-0103">Bromodomain</keyword>
<keyword evidence="10" id="KW-1185">Reference proteome</keyword>
<dbReference type="InterPro" id="IPR037782">
    <property type="entry name" value="Spt7"/>
</dbReference>
<dbReference type="Proteomes" id="UP000015241">
    <property type="component" value="Unassembled WGS sequence"/>
</dbReference>
<dbReference type="Pfam" id="PF07524">
    <property type="entry name" value="Bromo_TP"/>
    <property type="match status" value="1"/>
</dbReference>
<keyword evidence="4" id="KW-0804">Transcription</keyword>
<dbReference type="InterPro" id="IPR006565">
    <property type="entry name" value="BTP"/>
</dbReference>
<dbReference type="STRING" id="743788.S8FMJ3"/>
<dbReference type="OrthoDB" id="21449at2759"/>
<evidence type="ECO:0000256" key="6">
    <source>
        <dbReference type="PROSITE-ProRule" id="PRU00035"/>
    </source>
</evidence>
<dbReference type="PROSITE" id="PS00633">
    <property type="entry name" value="BROMODOMAIN_1"/>
    <property type="match status" value="1"/>
</dbReference>
<dbReference type="HOGENOM" id="CLU_006198_1_0_1"/>
<dbReference type="SMART" id="SM00297">
    <property type="entry name" value="BROMO"/>
    <property type="match status" value="1"/>
</dbReference>
<gene>
    <name evidence="9" type="ORF">FOMPIDRAFT_1160378</name>
</gene>
<dbReference type="PRINTS" id="PR00503">
    <property type="entry name" value="BROMODOMAIN"/>
</dbReference>
<evidence type="ECO:0000313" key="9">
    <source>
        <dbReference type="EMBL" id="EPT02541.1"/>
    </source>
</evidence>
<feature type="compositionally biased region" description="Gly residues" evidence="7">
    <location>
        <begin position="405"/>
        <end position="414"/>
    </location>
</feature>